<evidence type="ECO:0000256" key="6">
    <source>
        <dbReference type="ARBA" id="ARBA00022781"/>
    </source>
</evidence>
<dbReference type="EMBL" id="CP040854">
    <property type="protein sequence ID" value="QIA87821.1"/>
    <property type="molecule type" value="Genomic_DNA"/>
</dbReference>
<evidence type="ECO:0000313" key="22">
    <source>
        <dbReference type="EMBL" id="OYS11585.1"/>
    </source>
</evidence>
<dbReference type="Proteomes" id="UP000510788">
    <property type="component" value="Chromosome"/>
</dbReference>
<evidence type="ECO:0000256" key="11">
    <source>
        <dbReference type="ARBA" id="ARBA00025198"/>
    </source>
</evidence>
<evidence type="ECO:0000313" key="16">
    <source>
        <dbReference type="EMBL" id="AOG25905.1"/>
    </source>
</evidence>
<evidence type="ECO:0000313" key="29">
    <source>
        <dbReference type="Proteomes" id="UP000215693"/>
    </source>
</evidence>
<sequence>MQFMFAALKLELGDTLYYLLIFAALLLLVKHFAWGPVTKMMEERRQKVISDLDQAESDRKKAELLANQREAALKDSKQEATQILSTAKSNAEKTKNNIISQADQEAAAIRKRASEDAAQAKTDALNEARDQVADISVAIAEKVISKNLSAADQKDLVDQFIKGLND</sequence>
<feature type="transmembrane region" description="Helical" evidence="13">
    <location>
        <begin position="16"/>
        <end position="37"/>
    </location>
</feature>
<evidence type="ECO:0000313" key="31">
    <source>
        <dbReference type="Proteomes" id="UP000216448"/>
    </source>
</evidence>
<comment type="subcellular location">
    <subcellularLocation>
        <location evidence="13">Cell membrane</location>
        <topology evidence="13">Single-pass membrane protein</topology>
    </subcellularLocation>
    <subcellularLocation>
        <location evidence="12">Endomembrane system</location>
        <topology evidence="12">Single-pass membrane protein</topology>
    </subcellularLocation>
</comment>
<dbReference type="EMBL" id="DYYQ01000044">
    <property type="protein sequence ID" value="HJE49927.1"/>
    <property type="molecule type" value="Genomic_DNA"/>
</dbReference>
<dbReference type="Proteomes" id="UP000216448">
    <property type="component" value="Unassembled WGS sequence"/>
</dbReference>
<dbReference type="NCBIfam" id="TIGR01144">
    <property type="entry name" value="ATP_synt_b"/>
    <property type="match status" value="1"/>
</dbReference>
<evidence type="ECO:0000313" key="34">
    <source>
        <dbReference type="Proteomes" id="UP000488295"/>
    </source>
</evidence>
<protein>
    <recommendedName>
        <fullName evidence="13">ATP synthase subunit b</fullName>
    </recommendedName>
    <alternativeName>
        <fullName evidence="13">ATP synthase F(0) sector subunit b</fullName>
    </alternativeName>
    <alternativeName>
        <fullName evidence="13">ATPase subunit I</fullName>
    </alternativeName>
    <alternativeName>
        <fullName evidence="13">F-type ATPase subunit b</fullName>
        <shortName evidence="13">F-ATPase subunit b</shortName>
    </alternativeName>
</protein>
<dbReference type="InterPro" id="IPR002146">
    <property type="entry name" value="ATP_synth_b/b'su_bac/chlpt"/>
</dbReference>
<dbReference type="GeneID" id="83570631"/>
<keyword evidence="5 13" id="KW-0812">Transmembrane</keyword>
<evidence type="ECO:0000313" key="24">
    <source>
        <dbReference type="EMBL" id="PAB54761.1"/>
    </source>
</evidence>
<evidence type="ECO:0000256" key="10">
    <source>
        <dbReference type="ARBA" id="ARBA00023310"/>
    </source>
</evidence>
<dbReference type="InterPro" id="IPR050059">
    <property type="entry name" value="ATP_synthase_B_chain"/>
</dbReference>
<reference evidence="16 28" key="2">
    <citation type="submission" date="2016-07" db="EMBL/GenBank/DDBJ databases">
        <title>Genome sequencing project for further understanding the molecular mechanisms of preventing non-alcoholic fatty liver disease.</title>
        <authorList>
            <person name="Wang H."/>
        </authorList>
    </citation>
    <scope>NUCLEOTIDE SEQUENCE [LARGE SCALE GENOMIC DNA]</scope>
    <source>
        <strain evidence="16 28">BS15</strain>
    </source>
</reference>
<evidence type="ECO:0000256" key="14">
    <source>
        <dbReference type="RuleBase" id="RU003848"/>
    </source>
</evidence>
<dbReference type="Proteomes" id="UP000488295">
    <property type="component" value="Unassembled WGS sequence"/>
</dbReference>
<name>A0A137PKN8_LACJH</name>
<evidence type="ECO:0000313" key="35">
    <source>
        <dbReference type="Proteomes" id="UP000510788"/>
    </source>
</evidence>
<dbReference type="Proteomes" id="UP000094691">
    <property type="component" value="Chromosome"/>
</dbReference>
<evidence type="ECO:0000313" key="33">
    <source>
        <dbReference type="Proteomes" id="UP000464749"/>
    </source>
</evidence>
<comment type="function">
    <text evidence="11 13">F(1)F(0) ATP synthase produces ATP from ADP in the presence of a proton or sodium gradient. F-type ATPases consist of two structural domains, F(1) containing the extramembraneous catalytic core and F(0) containing the membrane proton channel, linked together by a central stalk and a peripheral stalk. During catalysis, ATP synthesis in the catalytic domain of F(1) is coupled via a rotary mechanism of the central stalk subunits to proton translocation.</text>
</comment>
<dbReference type="GO" id="GO:0046933">
    <property type="term" value="F:proton-transporting ATP synthase activity, rotational mechanism"/>
    <property type="evidence" value="ECO:0007669"/>
    <property type="project" value="UniProtKB-UniRule"/>
</dbReference>
<evidence type="ECO:0000256" key="7">
    <source>
        <dbReference type="ARBA" id="ARBA00022989"/>
    </source>
</evidence>
<keyword evidence="15" id="KW-0175">Coiled coil</keyword>
<evidence type="ECO:0000313" key="30">
    <source>
        <dbReference type="Proteomes" id="UP000216008"/>
    </source>
</evidence>
<comment type="function">
    <text evidence="13">Component of the F(0) channel, it forms part of the peripheral stalk, linking F(1) to F(0).</text>
</comment>
<evidence type="ECO:0000256" key="13">
    <source>
        <dbReference type="HAMAP-Rule" id="MF_01398"/>
    </source>
</evidence>
<dbReference type="PANTHER" id="PTHR33445:SF1">
    <property type="entry name" value="ATP SYNTHASE SUBUNIT B"/>
    <property type="match status" value="1"/>
</dbReference>
<evidence type="ECO:0000256" key="9">
    <source>
        <dbReference type="ARBA" id="ARBA00023136"/>
    </source>
</evidence>
<dbReference type="EMBL" id="CP047409">
    <property type="protein sequence ID" value="QLL68454.1"/>
    <property type="molecule type" value="Genomic_DNA"/>
</dbReference>
<evidence type="ECO:0000256" key="2">
    <source>
        <dbReference type="ARBA" id="ARBA00022448"/>
    </source>
</evidence>
<dbReference type="OMA" id="ILAWFTM"/>
<evidence type="ECO:0000313" key="23">
    <source>
        <dbReference type="EMBL" id="PAB53861.1"/>
    </source>
</evidence>
<dbReference type="Proteomes" id="UP000732527">
    <property type="component" value="Unassembled WGS sequence"/>
</dbReference>
<evidence type="ECO:0000256" key="5">
    <source>
        <dbReference type="ARBA" id="ARBA00022692"/>
    </source>
</evidence>
<dbReference type="GeneID" id="64333984"/>
<dbReference type="Proteomes" id="UP000216008">
    <property type="component" value="Unassembled WGS sequence"/>
</dbReference>
<evidence type="ECO:0000313" key="19">
    <source>
        <dbReference type="EMBL" id="KXN75541.1"/>
    </source>
</evidence>
<dbReference type="GO" id="GO:0045259">
    <property type="term" value="C:proton-transporting ATP synthase complex"/>
    <property type="evidence" value="ECO:0007669"/>
    <property type="project" value="UniProtKB-KW"/>
</dbReference>
<dbReference type="EMBL" id="JANKAU010000001">
    <property type="protein sequence ID" value="MCR1913887.1"/>
    <property type="molecule type" value="Genomic_DNA"/>
</dbReference>
<evidence type="ECO:0000256" key="1">
    <source>
        <dbReference type="ARBA" id="ARBA00005513"/>
    </source>
</evidence>
<dbReference type="EMBL" id="NIBB01000001">
    <property type="protein sequence ID" value="PAB53861.1"/>
    <property type="molecule type" value="Genomic_DNA"/>
</dbReference>
<dbReference type="EMBL" id="WKKC01000010">
    <property type="protein sequence ID" value="MTE02891.1"/>
    <property type="molecule type" value="Genomic_DNA"/>
</dbReference>
<evidence type="ECO:0000256" key="12">
    <source>
        <dbReference type="ARBA" id="ARBA00037847"/>
    </source>
</evidence>
<reference evidence="26 35" key="9">
    <citation type="submission" date="2020-01" db="EMBL/GenBank/DDBJ databases">
        <title>Complete and circular genome sequences of six lactobacillus isolates from horses.</title>
        <authorList>
            <person name="Hassan H.M."/>
        </authorList>
    </citation>
    <scope>NUCLEOTIDE SEQUENCE [LARGE SCALE GENOMIC DNA]</scope>
    <source>
        <strain evidence="26 35">3DG</strain>
    </source>
</reference>
<keyword evidence="7 13" id="KW-1133">Transmembrane helix</keyword>
<comment type="similarity">
    <text evidence="1 13 14">Belongs to the ATPase B chain family.</text>
</comment>
<evidence type="ECO:0000313" key="20">
    <source>
        <dbReference type="EMBL" id="MCR1913887.1"/>
    </source>
</evidence>
<evidence type="ECO:0000313" key="25">
    <source>
        <dbReference type="EMBL" id="QIA87821.1"/>
    </source>
</evidence>
<dbReference type="RefSeq" id="WP_004894154.1">
    <property type="nucleotide sequence ID" value="NZ_BLMB01000001.1"/>
</dbReference>
<reference evidence="19 27" key="1">
    <citation type="submission" date="2016-02" db="EMBL/GenBank/DDBJ databases">
        <title>Complete Genome Sequences of Lactobacillus johnsonii Strain W1.</title>
        <authorList>
            <person name="Sun Y."/>
            <person name="Wu X."/>
        </authorList>
    </citation>
    <scope>NUCLEOTIDE SEQUENCE [LARGE SCALE GENOMIC DNA]</scope>
    <source>
        <strain evidence="19 27">W1</strain>
    </source>
</reference>
<dbReference type="GO" id="GO:0012505">
    <property type="term" value="C:endomembrane system"/>
    <property type="evidence" value="ECO:0007669"/>
    <property type="project" value="UniProtKB-SubCell"/>
</dbReference>
<dbReference type="EMBL" id="NGOH01000088">
    <property type="protein sequence ID" value="OYS11585.1"/>
    <property type="molecule type" value="Genomic_DNA"/>
</dbReference>
<reference evidence="30 31" key="4">
    <citation type="submission" date="2017-05" db="EMBL/GenBank/DDBJ databases">
        <title>Lactobacillus johnsonii from commercial turkeys.</title>
        <authorList>
            <person name="Johnson T.J."/>
            <person name="Youmans B."/>
        </authorList>
    </citation>
    <scope>NUCLEOTIDE SEQUENCE [LARGE SCALE GENOMIC DNA]</scope>
    <source>
        <strain evidence="24 30">UMNLJ114</strain>
        <strain evidence="23 31">UMNLJ54</strain>
    </source>
</reference>
<dbReference type="EMBL" id="NIBD01000033">
    <property type="protein sequence ID" value="PAB54761.1"/>
    <property type="molecule type" value="Genomic_DNA"/>
</dbReference>
<dbReference type="EMBL" id="LSNG01000036">
    <property type="protein sequence ID" value="KXN75541.1"/>
    <property type="molecule type" value="Genomic_DNA"/>
</dbReference>
<keyword evidence="10 13" id="KW-0066">ATP synthesis</keyword>
<dbReference type="Proteomes" id="UP000283758">
    <property type="component" value="Chromosome"/>
</dbReference>
<reference evidence="21 34" key="8">
    <citation type="submission" date="2019-11" db="EMBL/GenBank/DDBJ databases">
        <title>Gastrointestinal microbiota of Peromyscus leucopus.</title>
        <authorList>
            <person name="Milovic A."/>
            <person name="Bassam K."/>
            <person name="Barbour A.G."/>
        </authorList>
    </citation>
    <scope>NUCLEOTIDE SEQUENCE [LARGE SCALE GENOMIC DNA]</scope>
    <source>
        <strain evidence="21 34">LL8</strain>
    </source>
</reference>
<proteinExistence type="inferred from homology"/>
<dbReference type="AlphaFoldDB" id="A0A137PKN8"/>
<keyword evidence="17" id="KW-0378">Hydrolase</keyword>
<evidence type="ECO:0000313" key="27">
    <source>
        <dbReference type="Proteomes" id="UP000070346"/>
    </source>
</evidence>
<evidence type="ECO:0000313" key="28">
    <source>
        <dbReference type="Proteomes" id="UP000094691"/>
    </source>
</evidence>
<reference evidence="25 33" key="7">
    <citation type="submission" date="2019-06" db="EMBL/GenBank/DDBJ databases">
        <title>Whole genome sequencing of Lactobacillus johnsonii strain G2A.</title>
        <authorList>
            <person name="Conlan S."/>
            <person name="Thomas P.J."/>
            <person name="Mullikin J."/>
            <person name="Singer J."/>
            <person name="Weaver C."/>
            <person name="Segre J.A."/>
        </authorList>
    </citation>
    <scope>NUCLEOTIDE SEQUENCE [LARGE SCALE GENOMIC DNA]</scope>
    <source>
        <strain evidence="25 33">G2A</strain>
    </source>
</reference>
<dbReference type="HAMAP" id="MF_01398">
    <property type="entry name" value="ATP_synth_b_bprime"/>
    <property type="match status" value="1"/>
</dbReference>
<dbReference type="EMBL" id="CP032680">
    <property type="protein sequence ID" value="AZZ67834.1"/>
    <property type="molecule type" value="Genomic_DNA"/>
</dbReference>
<reference evidence="18" key="10">
    <citation type="journal article" date="2021" name="PeerJ">
        <title>Extensive microbial diversity within the chicken gut microbiome revealed by metagenomics and culture.</title>
        <authorList>
            <person name="Gilroy R."/>
            <person name="Ravi A."/>
            <person name="Getino M."/>
            <person name="Pursley I."/>
            <person name="Horton D.L."/>
            <person name="Alikhan N.F."/>
            <person name="Baker D."/>
            <person name="Gharbi K."/>
            <person name="Hall N."/>
            <person name="Watson M."/>
            <person name="Adriaenssens E.M."/>
            <person name="Foster-Nyarko E."/>
            <person name="Jarju S."/>
            <person name="Secka A."/>
            <person name="Antonio M."/>
            <person name="Oren A."/>
            <person name="Chaudhuri R.R."/>
            <person name="La Ragione R."/>
            <person name="Hildebrand F."/>
            <person name="Pallen M.J."/>
        </authorList>
    </citation>
    <scope>NUCLEOTIDE SEQUENCE</scope>
    <source>
        <strain evidence="18">CHK192-2623</strain>
    </source>
</reference>
<dbReference type="Pfam" id="PF00430">
    <property type="entry name" value="ATP-synt_B"/>
    <property type="match status" value="1"/>
</dbReference>
<evidence type="ECO:0000313" key="26">
    <source>
        <dbReference type="EMBL" id="QLL68454.1"/>
    </source>
</evidence>
<dbReference type="Proteomes" id="UP000464749">
    <property type="component" value="Chromosome"/>
</dbReference>
<evidence type="ECO:0000256" key="8">
    <source>
        <dbReference type="ARBA" id="ARBA00023065"/>
    </source>
</evidence>
<feature type="coiled-coil region" evidence="15">
    <location>
        <begin position="45"/>
        <end position="131"/>
    </location>
</feature>
<dbReference type="Proteomes" id="UP001206357">
    <property type="component" value="Unassembled WGS sequence"/>
</dbReference>
<dbReference type="GO" id="GO:0016787">
    <property type="term" value="F:hydrolase activity"/>
    <property type="evidence" value="ECO:0007669"/>
    <property type="project" value="UniProtKB-KW"/>
</dbReference>
<keyword evidence="8 13" id="KW-0406">Ion transport</keyword>
<evidence type="ECO:0000313" key="21">
    <source>
        <dbReference type="EMBL" id="MTE02891.1"/>
    </source>
</evidence>
<comment type="subunit">
    <text evidence="13">F-type ATPases have 2 components, F(1) - the catalytic core - and F(0) - the membrane proton channel. F(1) has five subunits: alpha(3), beta(3), gamma(1), delta(1), epsilon(1). F(0) has three main subunits: a(1), b(2) and c(10-14). The alpha and beta chains form an alternating ring which encloses part of the gamma chain. F(1) is attached to F(0) by a central stalk formed by the gamma and epsilon chains, while a peripheral stalk is formed by the delta and b chains.</text>
</comment>
<reference evidence="18" key="11">
    <citation type="submission" date="2021-09" db="EMBL/GenBank/DDBJ databases">
        <authorList>
            <person name="Gilroy R."/>
        </authorList>
    </citation>
    <scope>NUCLEOTIDE SEQUENCE</scope>
    <source>
        <strain evidence="18">CHK192-2623</strain>
    </source>
</reference>
<evidence type="ECO:0000256" key="15">
    <source>
        <dbReference type="SAM" id="Coils"/>
    </source>
</evidence>
<dbReference type="STRING" id="33959.BBP16_02895"/>
<dbReference type="InterPro" id="IPR005864">
    <property type="entry name" value="ATP_synth_F0_bsu_bac"/>
</dbReference>
<accession>A0A137PKN8</accession>
<reference evidence="17 32" key="6">
    <citation type="submission" date="2018-10" db="EMBL/GenBank/DDBJ databases">
        <title>Complete genome sequencing of Lactobacillus johnsonii ZLJ010.</title>
        <authorList>
            <person name="Zhang W."/>
            <person name="Ji H."/>
            <person name="Wang J."/>
            <person name="Zhang D."/>
            <person name="Liu H."/>
            <person name="Wang S."/>
            <person name="Wang Y."/>
        </authorList>
    </citation>
    <scope>NUCLEOTIDE SEQUENCE [LARGE SCALE GENOMIC DNA]</scope>
    <source>
        <strain evidence="17 32">ZLJ010</strain>
    </source>
</reference>
<evidence type="ECO:0000256" key="4">
    <source>
        <dbReference type="ARBA" id="ARBA00022547"/>
    </source>
</evidence>
<dbReference type="Gene3D" id="6.10.250.1580">
    <property type="match status" value="1"/>
</dbReference>
<reference evidence="22 29" key="5">
    <citation type="submission" date="2017-09" db="EMBL/GenBank/DDBJ databases">
        <title>Tripartite evolution among Lactobacillus johnsonii, Lactobacillus taiwanensis, Lactobacillus reuteri and their rodent host.</title>
        <authorList>
            <person name="Wang T."/>
            <person name="Knowles S."/>
            <person name="Cheng C."/>
        </authorList>
    </citation>
    <scope>NUCLEOTIDE SEQUENCE [LARGE SCALE GENOMIC DNA]</scope>
    <source>
        <strain evidence="22 29">117c</strain>
    </source>
</reference>
<evidence type="ECO:0000256" key="3">
    <source>
        <dbReference type="ARBA" id="ARBA00022475"/>
    </source>
</evidence>
<keyword evidence="9 13" id="KW-0472">Membrane</keyword>
<keyword evidence="2 13" id="KW-0813">Transport</keyword>
<gene>
    <name evidence="13 17" type="primary">atpF</name>
    <name evidence="23" type="ORF">A3P64_00350</name>
    <name evidence="24" type="ORF">A3Q24_06940</name>
    <name evidence="19" type="ORF">AYJ53_06020</name>
    <name evidence="16" type="ORF">BBP16_02895</name>
    <name evidence="22" type="ORF">CBF50_07770</name>
    <name evidence="17" type="ORF">D7321_06875</name>
    <name evidence="25" type="ORF">FEE39_05665</name>
    <name evidence="21" type="ORF">GJU95_03770</name>
    <name evidence="26" type="ORF">GTO82_06205</name>
    <name evidence="18" type="ORF">K8V69_07095</name>
    <name evidence="20" type="ORF">NSA17_00425</name>
</gene>
<dbReference type="CDD" id="cd06503">
    <property type="entry name" value="ATP-synt_Fo_b"/>
    <property type="match status" value="1"/>
</dbReference>
<evidence type="ECO:0000313" key="17">
    <source>
        <dbReference type="EMBL" id="AZZ67834.1"/>
    </source>
</evidence>
<dbReference type="GO" id="GO:0005886">
    <property type="term" value="C:plasma membrane"/>
    <property type="evidence" value="ECO:0007669"/>
    <property type="project" value="UniProtKB-SubCell"/>
</dbReference>
<keyword evidence="6 13" id="KW-0375">Hydrogen ion transport</keyword>
<keyword evidence="4 13" id="KW-0138">CF(0)</keyword>
<dbReference type="OrthoDB" id="282095at2"/>
<dbReference type="GO" id="GO:0046961">
    <property type="term" value="F:proton-transporting ATPase activity, rotational mechanism"/>
    <property type="evidence" value="ECO:0007669"/>
    <property type="project" value="TreeGrafter"/>
</dbReference>
<reference evidence="22 29" key="3">
    <citation type="submission" date="2017-04" db="EMBL/GenBank/DDBJ databases">
        <authorList>
            <person name="Lin X.B."/>
            <person name="Stothard P."/>
            <person name="Tasseva G."/>
            <person name="Walter J."/>
        </authorList>
    </citation>
    <scope>NUCLEOTIDE SEQUENCE [LARGE SCALE GENOMIC DNA]</scope>
    <source>
        <strain evidence="22 29">117c</strain>
    </source>
</reference>
<evidence type="ECO:0000313" key="18">
    <source>
        <dbReference type="EMBL" id="HJE49927.1"/>
    </source>
</evidence>
<dbReference type="Proteomes" id="UP000215693">
    <property type="component" value="Unassembled WGS sequence"/>
</dbReference>
<evidence type="ECO:0000313" key="32">
    <source>
        <dbReference type="Proteomes" id="UP000283758"/>
    </source>
</evidence>
<dbReference type="Proteomes" id="UP000070346">
    <property type="component" value="Unassembled WGS sequence"/>
</dbReference>
<keyword evidence="3 13" id="KW-1003">Cell membrane</keyword>
<dbReference type="PANTHER" id="PTHR33445">
    <property type="entry name" value="ATP SYNTHASE SUBUNIT B', CHLOROPLASTIC"/>
    <property type="match status" value="1"/>
</dbReference>
<dbReference type="EMBL" id="CP016400">
    <property type="protein sequence ID" value="AOG25905.1"/>
    <property type="molecule type" value="Genomic_DNA"/>
</dbReference>
<reference evidence="20" key="12">
    <citation type="submission" date="2022-07" db="EMBL/GenBank/DDBJ databases">
        <title>Enhanced cultured diversity of the mouse gut microbiota enables custom-made synthetic communities.</title>
        <authorList>
            <person name="Afrizal A."/>
        </authorList>
    </citation>
    <scope>NUCLEOTIDE SEQUENCE</scope>
    <source>
        <strain evidence="20">DSM 100219</strain>
    </source>
</reference>
<organism evidence="17 32">
    <name type="scientific">Lactobacillus johnsonii</name>
    <dbReference type="NCBI Taxonomy" id="33959"/>
    <lineage>
        <taxon>Bacteria</taxon>
        <taxon>Bacillati</taxon>
        <taxon>Bacillota</taxon>
        <taxon>Bacilli</taxon>
        <taxon>Lactobacillales</taxon>
        <taxon>Lactobacillaceae</taxon>
        <taxon>Lactobacillus</taxon>
    </lineage>
</organism>
<dbReference type="SMR" id="A0A137PKN8"/>